<keyword evidence="1" id="KW-0472">Membrane</keyword>
<comment type="caution">
    <text evidence="3">The sequence shown here is derived from an EMBL/GenBank/DDBJ whole genome shotgun (WGS) entry which is preliminary data.</text>
</comment>
<dbReference type="AlphaFoldDB" id="A0A1E5IF51"/>
<keyword evidence="1" id="KW-0812">Transmembrane</keyword>
<sequence length="136" mass="15771">MGIICFYRNVLGLFRNAKGKILRFFCGALSVTISTQLILMPVCIYYFGKISIISFVKNVIVTPLMGIILYLGIIFYMSTFIFQYAATLCSFILLLLLKLIPKSSVTQLLLFFLFLFCMRYFENKKGFIFFCSYFNI</sequence>
<dbReference type="EMBL" id="LNVX01000863">
    <property type="protein sequence ID" value="OEG69071.1"/>
    <property type="molecule type" value="Genomic_DNA"/>
</dbReference>
<protein>
    <recommendedName>
        <fullName evidence="2">ComEC/Rec2-related protein domain-containing protein</fullName>
    </recommendedName>
</protein>
<gene>
    <name evidence="3" type="ORF">ATZ36_11700</name>
</gene>
<feature type="transmembrane region" description="Helical" evidence="1">
    <location>
        <begin position="67"/>
        <end position="97"/>
    </location>
</feature>
<evidence type="ECO:0000256" key="1">
    <source>
        <dbReference type="SAM" id="Phobius"/>
    </source>
</evidence>
<accession>A0A1E5IF51</accession>
<keyword evidence="4" id="KW-1185">Reference proteome</keyword>
<feature type="transmembrane region" description="Helical" evidence="1">
    <location>
        <begin position="21"/>
        <end position="47"/>
    </location>
</feature>
<organism evidence="3 4">
    <name type="scientific">Endomicrobium trichonymphae</name>
    <dbReference type="NCBI Taxonomy" id="1408204"/>
    <lineage>
        <taxon>Bacteria</taxon>
        <taxon>Pseudomonadati</taxon>
        <taxon>Elusimicrobiota</taxon>
        <taxon>Endomicrobiia</taxon>
        <taxon>Endomicrobiales</taxon>
        <taxon>Endomicrobiaceae</taxon>
        <taxon>Candidatus Endomicrobiellum</taxon>
    </lineage>
</organism>
<evidence type="ECO:0000313" key="3">
    <source>
        <dbReference type="EMBL" id="OEG69071.1"/>
    </source>
</evidence>
<feature type="transmembrane region" description="Helical" evidence="1">
    <location>
        <begin position="104"/>
        <end position="121"/>
    </location>
</feature>
<dbReference type="Pfam" id="PF03772">
    <property type="entry name" value="Competence"/>
    <property type="match status" value="1"/>
</dbReference>
<evidence type="ECO:0000259" key="2">
    <source>
        <dbReference type="Pfam" id="PF03772"/>
    </source>
</evidence>
<dbReference type="Proteomes" id="UP000095237">
    <property type="component" value="Unassembled WGS sequence"/>
</dbReference>
<reference evidence="3 4" key="1">
    <citation type="submission" date="2015-11" db="EMBL/GenBank/DDBJ databases">
        <title>Evidence for parallel genomic evolution in an endosymbiosis of termite gut flagellates.</title>
        <authorList>
            <person name="Zheng H."/>
        </authorList>
    </citation>
    <scope>NUCLEOTIDE SEQUENCE [LARGE SCALE GENOMIC DNA]</scope>
    <source>
        <strain evidence="3 4">CET450</strain>
    </source>
</reference>
<evidence type="ECO:0000313" key="4">
    <source>
        <dbReference type="Proteomes" id="UP000095237"/>
    </source>
</evidence>
<feature type="domain" description="ComEC/Rec2-related protein" evidence="2">
    <location>
        <begin position="2"/>
        <end position="98"/>
    </location>
</feature>
<dbReference type="InterPro" id="IPR004477">
    <property type="entry name" value="ComEC_N"/>
</dbReference>
<name>A0A1E5IF51_ENDTX</name>
<keyword evidence="1" id="KW-1133">Transmembrane helix</keyword>
<proteinExistence type="predicted"/>